<gene>
    <name evidence="1" type="ORF">SAMN04489716_6941</name>
</gene>
<dbReference type="AlphaFoldDB" id="A0A1H2CVH0"/>
<dbReference type="EMBL" id="LT629758">
    <property type="protein sequence ID" value="SDT74309.1"/>
    <property type="molecule type" value="Genomic_DNA"/>
</dbReference>
<organism evidence="1 2">
    <name type="scientific">Actinoplanes derwentensis</name>
    <dbReference type="NCBI Taxonomy" id="113562"/>
    <lineage>
        <taxon>Bacteria</taxon>
        <taxon>Bacillati</taxon>
        <taxon>Actinomycetota</taxon>
        <taxon>Actinomycetes</taxon>
        <taxon>Micromonosporales</taxon>
        <taxon>Micromonosporaceae</taxon>
        <taxon>Actinoplanes</taxon>
    </lineage>
</organism>
<sequence>MPRANVSMSRAFNKTELLSFTKQPVHILHIIAHGQGPKIQTGNGKTNTTADDFTRMGAKGDKLPETVVSTACTFFNDAWKVALKACGVRILIASPDEVTPANLTAFDMSFYAALLSSTRRGMSTLDRVDESFKLANDYYRSLWPSGTKFAKFKLVRLQ</sequence>
<evidence type="ECO:0008006" key="3">
    <source>
        <dbReference type="Google" id="ProtNLM"/>
    </source>
</evidence>
<keyword evidence="2" id="KW-1185">Reference proteome</keyword>
<protein>
    <recommendedName>
        <fullName evidence="3">CHAT domain-containing protein</fullName>
    </recommendedName>
</protein>
<evidence type="ECO:0000313" key="1">
    <source>
        <dbReference type="EMBL" id="SDT74309.1"/>
    </source>
</evidence>
<evidence type="ECO:0000313" key="2">
    <source>
        <dbReference type="Proteomes" id="UP000198688"/>
    </source>
</evidence>
<dbReference type="Proteomes" id="UP000198688">
    <property type="component" value="Chromosome I"/>
</dbReference>
<proteinExistence type="predicted"/>
<name>A0A1H2CVH0_9ACTN</name>
<reference evidence="1 2" key="1">
    <citation type="submission" date="2016-10" db="EMBL/GenBank/DDBJ databases">
        <authorList>
            <person name="de Groot N.N."/>
        </authorList>
    </citation>
    <scope>NUCLEOTIDE SEQUENCE [LARGE SCALE GENOMIC DNA]</scope>
    <source>
        <strain evidence="1 2">DSM 43941</strain>
    </source>
</reference>
<accession>A0A1H2CVH0</accession>